<dbReference type="InterPro" id="IPR011059">
    <property type="entry name" value="Metal-dep_hydrolase_composite"/>
</dbReference>
<dbReference type="Pfam" id="PF07969">
    <property type="entry name" value="Amidohydro_3"/>
    <property type="match status" value="1"/>
</dbReference>
<evidence type="ECO:0000313" key="4">
    <source>
        <dbReference type="Proteomes" id="UP000215027"/>
    </source>
</evidence>
<accession>A0A160T1G0</accession>
<dbReference type="Gene3D" id="3.20.20.140">
    <property type="entry name" value="Metal-dependent hydrolases"/>
    <property type="match status" value="1"/>
</dbReference>
<keyword evidence="4" id="KW-1185">Reference proteome</keyword>
<sequence length="457" mass="50098">MKRYFWLGLLSGLLLTACAASFSDPAPLPTVSPDAHYIFYNGHILTMNTGQQQAQAIAILGQKIEAVGNDSDVLALRRPHSVVVDLQGQTLMPGFVDPHSHIFNDAEQYLDMTVVEAQQVALENGITTIGAMYVTEEFLREMQEINRAGQLQIRTSLYLVITDNCGELQGDWWQEHAPTRAAGELLRVGGVKIFTDGGTCRRPALSYELEPGLGMGDLFFSQQEFDGLVAEAQAAGFQVVTHAIGDRAIEQAQNAIAAALAGQPNTLRHRIDHNSVIRPELLSRYGEIGIVPVIFGPYPLCEPFGPPPPPEYQAWEWPWRALLDANPGLPVAWHGDDPFFGRIRPLDDLYSLVTRNEVDQDGRVCESPAWQKAHAVTVAEALPMMTINAAYALFRDEEVGSLEPGKYADLIVLTGNPMTIEPETIRELNVALTMVGGRVAHCAAEMQTLCASTTALR</sequence>
<proteinExistence type="predicted"/>
<dbReference type="PANTHER" id="PTHR22642">
    <property type="entry name" value="IMIDAZOLONEPROPIONASE"/>
    <property type="match status" value="1"/>
</dbReference>
<dbReference type="EMBL" id="LN890655">
    <property type="protein sequence ID" value="CUS03312.2"/>
    <property type="molecule type" value="Genomic_DNA"/>
</dbReference>
<evidence type="ECO:0000313" key="3">
    <source>
        <dbReference type="EMBL" id="CUS03312.2"/>
    </source>
</evidence>
<evidence type="ECO:0000259" key="2">
    <source>
        <dbReference type="Pfam" id="PF07969"/>
    </source>
</evidence>
<reference evidence="3" key="1">
    <citation type="submission" date="2016-01" db="EMBL/GenBank/DDBJ databases">
        <authorList>
            <person name="Mcilroy J.S."/>
            <person name="Karst M S."/>
            <person name="Albertsen M."/>
        </authorList>
    </citation>
    <scope>NUCLEOTIDE SEQUENCE</scope>
    <source>
        <strain evidence="3">Cfx-K</strain>
    </source>
</reference>
<dbReference type="PROSITE" id="PS51257">
    <property type="entry name" value="PROKAR_LIPOPROTEIN"/>
    <property type="match status" value="1"/>
</dbReference>
<keyword evidence="1" id="KW-0732">Signal</keyword>
<name>A0A160T1G0_9CHLR</name>
<protein>
    <recommendedName>
        <fullName evidence="2">Amidohydrolase 3 domain-containing protein</fullName>
    </recommendedName>
</protein>
<dbReference type="PANTHER" id="PTHR22642:SF2">
    <property type="entry name" value="PROTEIN LONG AFTER FAR-RED 3"/>
    <property type="match status" value="1"/>
</dbReference>
<dbReference type="Proteomes" id="UP000215027">
    <property type="component" value="Chromosome I"/>
</dbReference>
<feature type="chain" id="PRO_5008240521" description="Amidohydrolase 3 domain-containing protein" evidence="1">
    <location>
        <begin position="20"/>
        <end position="457"/>
    </location>
</feature>
<dbReference type="SUPFAM" id="SSF51556">
    <property type="entry name" value="Metallo-dependent hydrolases"/>
    <property type="match status" value="1"/>
</dbReference>
<dbReference type="InterPro" id="IPR013108">
    <property type="entry name" value="Amidohydro_3"/>
</dbReference>
<dbReference type="SUPFAM" id="SSF51338">
    <property type="entry name" value="Composite domain of metallo-dependent hydrolases"/>
    <property type="match status" value="1"/>
</dbReference>
<dbReference type="AlphaFoldDB" id="A0A160T1G0"/>
<dbReference type="KEGG" id="pbf:CFX0092_A1434"/>
<dbReference type="OrthoDB" id="9767366at2"/>
<feature type="domain" description="Amidohydrolase 3" evidence="2">
    <location>
        <begin position="119"/>
        <end position="440"/>
    </location>
</feature>
<dbReference type="RefSeq" id="WP_157912960.1">
    <property type="nucleotide sequence ID" value="NZ_LN890655.1"/>
</dbReference>
<evidence type="ECO:0000256" key="1">
    <source>
        <dbReference type="SAM" id="SignalP"/>
    </source>
</evidence>
<dbReference type="Gene3D" id="2.30.40.10">
    <property type="entry name" value="Urease, subunit C, domain 1"/>
    <property type="match status" value="2"/>
</dbReference>
<dbReference type="GO" id="GO:0016810">
    <property type="term" value="F:hydrolase activity, acting on carbon-nitrogen (but not peptide) bonds"/>
    <property type="evidence" value="ECO:0007669"/>
    <property type="project" value="InterPro"/>
</dbReference>
<feature type="signal peptide" evidence="1">
    <location>
        <begin position="1"/>
        <end position="19"/>
    </location>
</feature>
<gene>
    <name evidence="3" type="ORF">CFX0092_A1434</name>
</gene>
<organism evidence="3 4">
    <name type="scientific">Candidatus Promineifilum breve</name>
    <dbReference type="NCBI Taxonomy" id="1806508"/>
    <lineage>
        <taxon>Bacteria</taxon>
        <taxon>Bacillati</taxon>
        <taxon>Chloroflexota</taxon>
        <taxon>Ardenticatenia</taxon>
        <taxon>Candidatus Promineifilales</taxon>
        <taxon>Candidatus Promineifilaceae</taxon>
        <taxon>Candidatus Promineifilum</taxon>
    </lineage>
</organism>
<dbReference type="InterPro" id="IPR032466">
    <property type="entry name" value="Metal_Hydrolase"/>
</dbReference>